<comment type="caution">
    <text evidence="5">The sequence shown here is derived from an EMBL/GenBank/DDBJ whole genome shotgun (WGS) entry which is preliminary data.</text>
</comment>
<dbReference type="InterPro" id="IPR013762">
    <property type="entry name" value="Integrase-like_cat_sf"/>
</dbReference>
<sequence length="388" mass="45295">MYRIYILDAMETSVDTPDGASFENFMESFKEGKKLEKVTWEKCCELTNTQVLREFARWMRYEKGFTKKTIEGKIKKVRRFFRDTGKTLKEVDTEIRAAHKAYLLWMIEQGKLKRNYVATILTDLNVFFCNFLERKDLRIPSIQKETVTAERWTKEEIQKLISTIENSNIDKRKKALHRAIITALWSELPRVSELHDLTLGDIREMQRKVKLHSGKRAKVPANIRYPLATDDFLEAWKEYEKYRDSNDWSDSAPAFVQVNKKGKPVSVDFIRDMLKHYATEAGIDKPIYPHLIRKSAGTEIAMINPKLAQIQLGHKSIKTTLDHYTIPNNQDKEQINAILSLHPAQHRDTVLERLEKCTVAIEHVKESYLTQHLTHIGALNMEVLYGNR</sequence>
<dbReference type="InterPro" id="IPR050090">
    <property type="entry name" value="Tyrosine_recombinase_XerCD"/>
</dbReference>
<dbReference type="PROSITE" id="PS51898">
    <property type="entry name" value="TYR_RECOMBINASE"/>
    <property type="match status" value="1"/>
</dbReference>
<dbReference type="PANTHER" id="PTHR30349">
    <property type="entry name" value="PHAGE INTEGRASE-RELATED"/>
    <property type="match status" value="1"/>
</dbReference>
<evidence type="ECO:0000259" key="4">
    <source>
        <dbReference type="PROSITE" id="PS51898"/>
    </source>
</evidence>
<protein>
    <recommendedName>
        <fullName evidence="4">Tyr recombinase domain-containing protein</fullName>
    </recommendedName>
</protein>
<dbReference type="Gene3D" id="1.10.443.10">
    <property type="entry name" value="Intergrase catalytic core"/>
    <property type="match status" value="1"/>
</dbReference>
<keyword evidence="3" id="KW-0233">DNA recombination</keyword>
<dbReference type="AlphaFoldDB" id="A0A662D7B0"/>
<reference evidence="5 6" key="1">
    <citation type="submission" date="2018-06" db="EMBL/GenBank/DDBJ databases">
        <title>Extensive metabolic versatility and redundancy in microbially diverse, dynamic hydrothermal sediments.</title>
        <authorList>
            <person name="Dombrowski N."/>
            <person name="Teske A."/>
            <person name="Baker B.J."/>
        </authorList>
    </citation>
    <scope>NUCLEOTIDE SEQUENCE [LARGE SCALE GENOMIC DNA]</scope>
    <source>
        <strain evidence="5">B7_G13</strain>
    </source>
</reference>
<dbReference type="InterPro" id="IPR002104">
    <property type="entry name" value="Integrase_catalytic"/>
</dbReference>
<dbReference type="GO" id="GO:0003677">
    <property type="term" value="F:DNA binding"/>
    <property type="evidence" value="ECO:0007669"/>
    <property type="project" value="UniProtKB-KW"/>
</dbReference>
<organism evidence="5 6">
    <name type="scientific">Aerophobetes bacterium</name>
    <dbReference type="NCBI Taxonomy" id="2030807"/>
    <lineage>
        <taxon>Bacteria</taxon>
        <taxon>Candidatus Aerophobota</taxon>
    </lineage>
</organism>
<dbReference type="InterPro" id="IPR010998">
    <property type="entry name" value="Integrase_recombinase_N"/>
</dbReference>
<name>A0A662D7B0_UNCAE</name>
<feature type="domain" description="Tyr recombinase" evidence="4">
    <location>
        <begin position="147"/>
        <end position="337"/>
    </location>
</feature>
<evidence type="ECO:0000256" key="3">
    <source>
        <dbReference type="ARBA" id="ARBA00023172"/>
    </source>
</evidence>
<dbReference type="SUPFAM" id="SSF56349">
    <property type="entry name" value="DNA breaking-rejoining enzymes"/>
    <property type="match status" value="1"/>
</dbReference>
<comment type="similarity">
    <text evidence="1">Belongs to the 'phage' integrase family.</text>
</comment>
<dbReference type="InterPro" id="IPR011010">
    <property type="entry name" value="DNA_brk_join_enz"/>
</dbReference>
<evidence type="ECO:0000256" key="2">
    <source>
        <dbReference type="ARBA" id="ARBA00023125"/>
    </source>
</evidence>
<dbReference type="Pfam" id="PF00589">
    <property type="entry name" value="Phage_integrase"/>
    <property type="match status" value="1"/>
</dbReference>
<dbReference type="EMBL" id="QMPY01000001">
    <property type="protein sequence ID" value="RLE08955.1"/>
    <property type="molecule type" value="Genomic_DNA"/>
</dbReference>
<evidence type="ECO:0000313" key="6">
    <source>
        <dbReference type="Proteomes" id="UP000277457"/>
    </source>
</evidence>
<dbReference type="PANTHER" id="PTHR30349:SF41">
    <property type="entry name" value="INTEGRASE_RECOMBINASE PROTEIN MJ0367-RELATED"/>
    <property type="match status" value="1"/>
</dbReference>
<proteinExistence type="inferred from homology"/>
<evidence type="ECO:0000313" key="5">
    <source>
        <dbReference type="EMBL" id="RLE08955.1"/>
    </source>
</evidence>
<dbReference type="Gene3D" id="1.10.150.130">
    <property type="match status" value="1"/>
</dbReference>
<gene>
    <name evidence="5" type="ORF">DRZ78_00065</name>
</gene>
<accession>A0A662D7B0</accession>
<dbReference type="Proteomes" id="UP000277457">
    <property type="component" value="Unassembled WGS sequence"/>
</dbReference>
<dbReference type="GO" id="GO:0015074">
    <property type="term" value="P:DNA integration"/>
    <property type="evidence" value="ECO:0007669"/>
    <property type="project" value="InterPro"/>
</dbReference>
<evidence type="ECO:0000256" key="1">
    <source>
        <dbReference type="ARBA" id="ARBA00008857"/>
    </source>
</evidence>
<keyword evidence="2" id="KW-0238">DNA-binding</keyword>
<dbReference type="GO" id="GO:0006310">
    <property type="term" value="P:DNA recombination"/>
    <property type="evidence" value="ECO:0007669"/>
    <property type="project" value="UniProtKB-KW"/>
</dbReference>